<keyword evidence="5" id="KW-1185">Reference proteome</keyword>
<comment type="caution">
    <text evidence="4">The sequence shown here is derived from an EMBL/GenBank/DDBJ whole genome shotgun (WGS) entry which is preliminary data.</text>
</comment>
<dbReference type="PANTHER" id="PTHR11527">
    <property type="entry name" value="HEAT-SHOCK PROTEIN 20 FAMILY MEMBER"/>
    <property type="match status" value="1"/>
</dbReference>
<gene>
    <name evidence="4" type="ORF">A5893_09715</name>
</gene>
<dbReference type="CDD" id="cd06464">
    <property type="entry name" value="ACD_sHsps-like"/>
    <property type="match status" value="1"/>
</dbReference>
<dbReference type="OrthoDB" id="9814487at2"/>
<dbReference type="Proteomes" id="UP000078459">
    <property type="component" value="Unassembled WGS sequence"/>
</dbReference>
<dbReference type="InterPro" id="IPR031107">
    <property type="entry name" value="Small_HSP"/>
</dbReference>
<dbReference type="InterPro" id="IPR008978">
    <property type="entry name" value="HSP20-like_chaperone"/>
</dbReference>
<dbReference type="STRING" id="1826909.A5893_09715"/>
<evidence type="ECO:0000259" key="3">
    <source>
        <dbReference type="PROSITE" id="PS01031"/>
    </source>
</evidence>
<evidence type="ECO:0000256" key="2">
    <source>
        <dbReference type="RuleBase" id="RU003616"/>
    </source>
</evidence>
<reference evidence="4 5" key="2">
    <citation type="submission" date="2016-06" db="EMBL/GenBank/DDBJ databases">
        <title>Pedobacter psychrophilus sp. nov., isolated from Antarctic fragmentary rock.</title>
        <authorList>
            <person name="Svec P."/>
        </authorList>
    </citation>
    <scope>NUCLEOTIDE SEQUENCE [LARGE SCALE GENOMIC DNA]</scope>
    <source>
        <strain evidence="4 5">CCM 8644</strain>
    </source>
</reference>
<dbReference type="AlphaFoldDB" id="A0A179DG65"/>
<dbReference type="InterPro" id="IPR002068">
    <property type="entry name" value="A-crystallin/Hsp20_dom"/>
</dbReference>
<dbReference type="Gene3D" id="2.60.40.790">
    <property type="match status" value="1"/>
</dbReference>
<proteinExistence type="inferred from homology"/>
<accession>A0A179DG65</accession>
<protein>
    <submittedName>
        <fullName evidence="4">Heat-shock protein</fullName>
    </submittedName>
</protein>
<dbReference type="EMBL" id="LWHJ01000027">
    <property type="protein sequence ID" value="OAQ39948.1"/>
    <property type="molecule type" value="Genomic_DNA"/>
</dbReference>
<name>A0A179DG65_9SPHI</name>
<comment type="similarity">
    <text evidence="1 2">Belongs to the small heat shock protein (HSP20) family.</text>
</comment>
<dbReference type="PROSITE" id="PS01031">
    <property type="entry name" value="SHSP"/>
    <property type="match status" value="1"/>
</dbReference>
<evidence type="ECO:0000256" key="1">
    <source>
        <dbReference type="PROSITE-ProRule" id="PRU00285"/>
    </source>
</evidence>
<reference evidence="4 5" key="1">
    <citation type="submission" date="2016-04" db="EMBL/GenBank/DDBJ databases">
        <authorList>
            <person name="Evans L.H."/>
            <person name="Alamgir A."/>
            <person name="Owens N."/>
            <person name="Weber N.D."/>
            <person name="Virtaneva K."/>
            <person name="Barbian K."/>
            <person name="Babar A."/>
            <person name="Rosenke K."/>
        </authorList>
    </citation>
    <scope>NUCLEOTIDE SEQUENCE [LARGE SCALE GENOMIC DNA]</scope>
    <source>
        <strain evidence="4 5">CCM 8644</strain>
    </source>
</reference>
<organism evidence="4 5">
    <name type="scientific">Pedobacter psychrophilus</name>
    <dbReference type="NCBI Taxonomy" id="1826909"/>
    <lineage>
        <taxon>Bacteria</taxon>
        <taxon>Pseudomonadati</taxon>
        <taxon>Bacteroidota</taxon>
        <taxon>Sphingobacteriia</taxon>
        <taxon>Sphingobacteriales</taxon>
        <taxon>Sphingobacteriaceae</taxon>
        <taxon>Pedobacter</taxon>
    </lineage>
</organism>
<dbReference type="SUPFAM" id="SSF49764">
    <property type="entry name" value="HSP20-like chaperones"/>
    <property type="match status" value="1"/>
</dbReference>
<feature type="domain" description="SHSP" evidence="3">
    <location>
        <begin position="32"/>
        <end position="145"/>
    </location>
</feature>
<dbReference type="Pfam" id="PF00011">
    <property type="entry name" value="HSP20"/>
    <property type="match status" value="1"/>
</dbReference>
<evidence type="ECO:0000313" key="4">
    <source>
        <dbReference type="EMBL" id="OAQ39948.1"/>
    </source>
</evidence>
<sequence length="145" mass="16644">MTLVKFNNDKKVNGYSTFNELFDSFFKDNYVNDKILSSVPMVNISETKDHFHLELAAPGMKKDDFKISLDKDVLKIVADVKSKDEIEGKKLNRQEFNYGSFVRSFNLPDLIDHSKIEATYVDGILNISIAKKEEAKFQTRDIAIN</sequence>
<dbReference type="RefSeq" id="WP_068822563.1">
    <property type="nucleotide sequence ID" value="NZ_LWHJ01000027.1"/>
</dbReference>
<evidence type="ECO:0000313" key="5">
    <source>
        <dbReference type="Proteomes" id="UP000078459"/>
    </source>
</evidence>